<sequence length="268" mass="30731">MEEEDINHVILYCFRLQDVLLSELTFLKENVVQTDFIHIVKRVVRRNKAGELEKLFLCAWGIWYSRNQLIFENKRISLEQAIDHALLVAKEYECAVAEQQMGSKPHCGWLHLPVGSLKLNIDGALFHDQGRSSVGMILQDETGNVLFTTTKPEHEIIDHMEVELLAVLRGLQLCLPLGIHDLQVESDALLVVQELTKGEESMSIWGSLVLEIRNLLLRFPKVVIQHRGRMANAAADCLAKYSWHLHDLMVWWNSFPEVVSHIIEHDAL</sequence>
<dbReference type="Pfam" id="PF13456">
    <property type="entry name" value="RVT_3"/>
    <property type="match status" value="1"/>
</dbReference>
<organism evidence="1 2">
    <name type="scientific">Juglans regia</name>
    <name type="common">English walnut</name>
    <dbReference type="NCBI Taxonomy" id="51240"/>
    <lineage>
        <taxon>Eukaryota</taxon>
        <taxon>Viridiplantae</taxon>
        <taxon>Streptophyta</taxon>
        <taxon>Embryophyta</taxon>
        <taxon>Tracheophyta</taxon>
        <taxon>Spermatophyta</taxon>
        <taxon>Magnoliopsida</taxon>
        <taxon>eudicotyledons</taxon>
        <taxon>Gunneridae</taxon>
        <taxon>Pentapetalae</taxon>
        <taxon>rosids</taxon>
        <taxon>fabids</taxon>
        <taxon>Fagales</taxon>
        <taxon>Juglandaceae</taxon>
        <taxon>Juglans</taxon>
    </lineage>
</organism>
<dbReference type="AlphaFoldDB" id="A0A2I4H5E8"/>
<dbReference type="InterPro" id="IPR012337">
    <property type="entry name" value="RNaseH-like_sf"/>
</dbReference>
<dbReference type="InterPro" id="IPR053151">
    <property type="entry name" value="RNase_H-like"/>
</dbReference>
<dbReference type="InterPro" id="IPR002156">
    <property type="entry name" value="RNaseH_domain"/>
</dbReference>
<dbReference type="PANTHER" id="PTHR47723:SF19">
    <property type="entry name" value="POLYNUCLEOTIDYL TRANSFERASE, RIBONUCLEASE H-LIKE SUPERFAMILY PROTEIN"/>
    <property type="match status" value="1"/>
</dbReference>
<dbReference type="KEGG" id="jre:109013666"/>
<dbReference type="STRING" id="51240.A0A2I4H5E8"/>
<keyword evidence="1" id="KW-1185">Reference proteome</keyword>
<dbReference type="CDD" id="cd06222">
    <property type="entry name" value="RNase_H_like"/>
    <property type="match status" value="1"/>
</dbReference>
<dbReference type="InterPro" id="IPR044730">
    <property type="entry name" value="RNase_H-like_dom_plant"/>
</dbReference>
<dbReference type="Gramene" id="Jr13_26720_p1">
    <property type="protein sequence ID" value="cds.Jr13_26720_p1"/>
    <property type="gene ID" value="Jr13_26720"/>
</dbReference>
<dbReference type="PANTHER" id="PTHR47723">
    <property type="entry name" value="OS05G0353850 PROTEIN"/>
    <property type="match status" value="1"/>
</dbReference>
<protein>
    <submittedName>
        <fullName evidence="2">Uncharacterized protein LOC109013666</fullName>
    </submittedName>
</protein>
<dbReference type="InterPro" id="IPR036397">
    <property type="entry name" value="RNaseH_sf"/>
</dbReference>
<dbReference type="Gene3D" id="3.30.420.10">
    <property type="entry name" value="Ribonuclease H-like superfamily/Ribonuclease H"/>
    <property type="match status" value="1"/>
</dbReference>
<dbReference type="RefSeq" id="XP_018851372.1">
    <property type="nucleotide sequence ID" value="XM_018995827.1"/>
</dbReference>
<evidence type="ECO:0000313" key="1">
    <source>
        <dbReference type="Proteomes" id="UP000235220"/>
    </source>
</evidence>
<accession>A0A2I4H5E8</accession>
<dbReference type="GO" id="GO:0003676">
    <property type="term" value="F:nucleic acid binding"/>
    <property type="evidence" value="ECO:0007669"/>
    <property type="project" value="InterPro"/>
</dbReference>
<dbReference type="SUPFAM" id="SSF53098">
    <property type="entry name" value="Ribonuclease H-like"/>
    <property type="match status" value="1"/>
</dbReference>
<dbReference type="OrthoDB" id="1712133at2759"/>
<dbReference type="GO" id="GO:0004523">
    <property type="term" value="F:RNA-DNA hybrid ribonuclease activity"/>
    <property type="evidence" value="ECO:0007669"/>
    <property type="project" value="InterPro"/>
</dbReference>
<dbReference type="GeneID" id="109013666"/>
<dbReference type="Proteomes" id="UP000235220">
    <property type="component" value="Chromosome 13"/>
</dbReference>
<evidence type="ECO:0000313" key="2">
    <source>
        <dbReference type="RefSeq" id="XP_018851372.1"/>
    </source>
</evidence>
<reference evidence="2" key="1">
    <citation type="submission" date="2025-08" db="UniProtKB">
        <authorList>
            <consortium name="RefSeq"/>
        </authorList>
    </citation>
    <scope>IDENTIFICATION</scope>
    <source>
        <tissue evidence="2">Leaves</tissue>
    </source>
</reference>
<proteinExistence type="predicted"/>
<gene>
    <name evidence="2" type="primary">LOC109013666</name>
</gene>
<name>A0A2I4H5E8_JUGRE</name>